<comment type="caution">
    <text evidence="1">The sequence shown here is derived from an EMBL/GenBank/DDBJ whole genome shotgun (WGS) entry which is preliminary data.</text>
</comment>
<name>A0A2A6FRE5_9MICO</name>
<accession>A0A2A6FRE5</accession>
<dbReference type="Proteomes" id="UP000219994">
    <property type="component" value="Unassembled WGS sequence"/>
</dbReference>
<reference evidence="2" key="1">
    <citation type="submission" date="2017-03" db="EMBL/GenBank/DDBJ databases">
        <authorList>
            <person name="Lund M.B."/>
        </authorList>
    </citation>
    <scope>NUCLEOTIDE SEQUENCE [LARGE SCALE GENOMIC DNA]</scope>
</reference>
<evidence type="ECO:0000313" key="1">
    <source>
        <dbReference type="EMBL" id="PDQ35454.1"/>
    </source>
</evidence>
<dbReference type="EMBL" id="NAEP01000033">
    <property type="protein sequence ID" value="PDQ35454.1"/>
    <property type="molecule type" value="Genomic_DNA"/>
</dbReference>
<gene>
    <name evidence="1" type="ORF">B5766_05885</name>
</gene>
<evidence type="ECO:0000313" key="2">
    <source>
        <dbReference type="Proteomes" id="UP000219994"/>
    </source>
</evidence>
<proteinExistence type="predicted"/>
<dbReference type="AlphaFoldDB" id="A0A2A6FRE5"/>
<protein>
    <submittedName>
        <fullName evidence="1">Uncharacterized protein</fullName>
    </submittedName>
</protein>
<organism evidence="1 2">
    <name type="scientific">Candidatus Lumbricidiphila eiseniae</name>
    <dbReference type="NCBI Taxonomy" id="1969409"/>
    <lineage>
        <taxon>Bacteria</taxon>
        <taxon>Bacillati</taxon>
        <taxon>Actinomycetota</taxon>
        <taxon>Actinomycetes</taxon>
        <taxon>Micrococcales</taxon>
        <taxon>Microbacteriaceae</taxon>
        <taxon>Candidatus Lumbricidiphila</taxon>
    </lineage>
</organism>
<sequence>MSVRSKLSSVVKVLLVGLVVGGVTVSSASIAQALPADKNSNADSPHEVDTVAVPGTNTVITDAGTESMGITLPGTVTPETVAKPENVPTGLFLGRGEPVLSTRINGAVVSSYATGKGTQTLISVASSSADHEFRFPLSLPAGSQATVETDGSVAVRTAEGEIIGGYRIPWAYDALGRAVATKFSIDGQILVQSIDFDENTAFPVTADPHDFWGWLHCVAIVTAEIANSVNLAGKIARLVTRFGSIQRTFENLFRAWNSASSWDRKMEALTNAGGSLALEIIGVIAIKAACFDS</sequence>